<comment type="catalytic activity">
    <reaction evidence="2 9">
        <text>glutathione + H2O = L-cysteinylglycine + L-glutamate</text>
        <dbReference type="Rhea" id="RHEA:28807"/>
        <dbReference type="ChEBI" id="CHEBI:15377"/>
        <dbReference type="ChEBI" id="CHEBI:29985"/>
        <dbReference type="ChEBI" id="CHEBI:57925"/>
        <dbReference type="ChEBI" id="CHEBI:61694"/>
        <dbReference type="EC" id="3.4.19.13"/>
    </reaction>
</comment>
<dbReference type="GO" id="GO:0103068">
    <property type="term" value="F:leukotriene C4 gamma-glutamyl transferase activity"/>
    <property type="evidence" value="ECO:0007669"/>
    <property type="project" value="UniProtKB-EC"/>
</dbReference>
<dbReference type="PANTHER" id="PTHR43199:SF1">
    <property type="entry name" value="GLUTATHIONE HYDROLASE PROENZYME"/>
    <property type="match status" value="1"/>
</dbReference>
<dbReference type="NCBIfam" id="TIGR00066">
    <property type="entry name" value="g_glut_trans"/>
    <property type="match status" value="1"/>
</dbReference>
<dbReference type="RefSeq" id="WP_377573471.1">
    <property type="nucleotide sequence ID" value="NZ_JBHTKA010000001.1"/>
</dbReference>
<comment type="catalytic activity">
    <reaction evidence="1 9">
        <text>an S-substituted glutathione + H2O = an S-substituted L-cysteinylglycine + L-glutamate</text>
        <dbReference type="Rhea" id="RHEA:59468"/>
        <dbReference type="ChEBI" id="CHEBI:15377"/>
        <dbReference type="ChEBI" id="CHEBI:29985"/>
        <dbReference type="ChEBI" id="CHEBI:90779"/>
        <dbReference type="ChEBI" id="CHEBI:143103"/>
        <dbReference type="EC" id="3.4.19.13"/>
    </reaction>
</comment>
<dbReference type="InterPro" id="IPR000101">
    <property type="entry name" value="GGT_peptidase"/>
</dbReference>
<evidence type="ECO:0000256" key="1">
    <source>
        <dbReference type="ARBA" id="ARBA00001049"/>
    </source>
</evidence>
<dbReference type="InterPro" id="IPR043138">
    <property type="entry name" value="GGT_lsub"/>
</dbReference>
<comment type="similarity">
    <text evidence="3 9">Belongs to the gamma-glutamyltransferase family.</text>
</comment>
<protein>
    <recommendedName>
        <fullName evidence="9">Glutathione hydrolase proenzyme</fullName>
        <ecNumber evidence="9">2.3.2.2</ecNumber>
        <ecNumber evidence="9">3.4.19.13</ecNumber>
    </recommendedName>
    <component>
        <recommendedName>
            <fullName evidence="9">Glutathione hydrolase large chain</fullName>
        </recommendedName>
    </component>
    <component>
        <recommendedName>
            <fullName evidence="9">Glutathione hydrolase small chain</fullName>
        </recommendedName>
    </component>
</protein>
<dbReference type="PANTHER" id="PTHR43199">
    <property type="entry name" value="GLUTATHIONE HYDROLASE"/>
    <property type="match status" value="1"/>
</dbReference>
<dbReference type="InterPro" id="IPR043137">
    <property type="entry name" value="GGT_ssub_C"/>
</dbReference>
<dbReference type="PROSITE" id="PS51257">
    <property type="entry name" value="PROKAR_LIPOPROTEIN"/>
    <property type="match status" value="1"/>
</dbReference>
<evidence type="ECO:0000256" key="3">
    <source>
        <dbReference type="ARBA" id="ARBA00009381"/>
    </source>
</evidence>
<proteinExistence type="inferred from homology"/>
<evidence type="ECO:0000313" key="10">
    <source>
        <dbReference type="EMBL" id="MFD0997830.1"/>
    </source>
</evidence>
<dbReference type="Gene3D" id="3.60.20.40">
    <property type="match status" value="1"/>
</dbReference>
<evidence type="ECO:0000256" key="7">
    <source>
        <dbReference type="ARBA" id="ARBA00023315"/>
    </source>
</evidence>
<keyword evidence="7 9" id="KW-0012">Acyltransferase</keyword>
<keyword evidence="5 9" id="KW-0378">Hydrolase</keyword>
<gene>
    <name evidence="10" type="primary">ggt</name>
    <name evidence="10" type="ORF">ACFQ21_00880</name>
</gene>
<evidence type="ECO:0000313" key="11">
    <source>
        <dbReference type="Proteomes" id="UP001597112"/>
    </source>
</evidence>
<dbReference type="PRINTS" id="PR01210">
    <property type="entry name" value="GGTRANSPTASE"/>
</dbReference>
<dbReference type="Proteomes" id="UP001597112">
    <property type="component" value="Unassembled WGS sequence"/>
</dbReference>
<accession>A0ABW3JXA9</accession>
<evidence type="ECO:0000256" key="4">
    <source>
        <dbReference type="ARBA" id="ARBA00022679"/>
    </source>
</evidence>
<dbReference type="PROSITE" id="PS00462">
    <property type="entry name" value="G_GLU_TRANSPEPTIDASE"/>
    <property type="match status" value="1"/>
</dbReference>
<keyword evidence="4 9" id="KW-0808">Transferase</keyword>
<dbReference type="EMBL" id="JBHTKA010000001">
    <property type="protein sequence ID" value="MFD0997830.1"/>
    <property type="molecule type" value="Genomic_DNA"/>
</dbReference>
<keyword evidence="11" id="KW-1185">Reference proteome</keyword>
<sequence length="563" mass="61474">MMKRCIPLLLAISAVACNSSHRHERITGLVADSAMVVSAHPLASQVGVDIMRKGGNAVDAAIATQFALAVVYPSAGNIGGGGFMVYRKHDGSIATLDYREKAPGAASRNMYLDSAGNVIDSLSQDGHLSSGVPGSVAGMLEAHAKFGKLPWKDLVEPAIALALNGFVVTEREARGLNYLNDILIRKNTIRPEFLLREKWVAGDTIRWTDLGHTLERIRDNGFAGFYEGKTADDIVAEMKRGNGLISHEDLKNYKAVWRDPIIGQYKDYKIISMAPPSSGGVALMQLLRSVEHYPIREWGWNSAHTTHLLVEAERRAYADRSVYLGDPDFVNVPVKQLTNSLYTDERMKSFDPDHATPSSKIKEGSLALYESPQTTHLSVIDPEGNAVAVTTTLNDAYGSKVIVAGSGFLLNDEMDDFSAKPGSPNMYGVIGGEANRIEPNKRMLSSMTPTIIERNGRLVMVVGTPGGSKIITSVFQTILNVLEHNMTMQEAVTAKRFHHQWQPDTIANEYNAFSAEDSLKLVKMGHAFKAHRSFCRVDAILVRPDSTLEGGADPRGDDTAFGF</sequence>
<keyword evidence="9" id="KW-0317">Glutathione biosynthesis</keyword>
<dbReference type="InterPro" id="IPR029055">
    <property type="entry name" value="Ntn_hydrolases_N"/>
</dbReference>
<evidence type="ECO:0000256" key="9">
    <source>
        <dbReference type="RuleBase" id="RU368036"/>
    </source>
</evidence>
<dbReference type="InterPro" id="IPR051792">
    <property type="entry name" value="GGT_bact"/>
</dbReference>
<dbReference type="EC" id="3.4.19.13" evidence="9"/>
<name>A0ABW3JXA9_9BACT</name>
<dbReference type="Gene3D" id="1.10.246.130">
    <property type="match status" value="1"/>
</dbReference>
<comment type="catalytic activity">
    <reaction evidence="8 9">
        <text>an N-terminal (5-L-glutamyl)-[peptide] + an alpha-amino acid = 5-L-glutamyl amino acid + an N-terminal L-alpha-aminoacyl-[peptide]</text>
        <dbReference type="Rhea" id="RHEA:23904"/>
        <dbReference type="Rhea" id="RHEA-COMP:9780"/>
        <dbReference type="Rhea" id="RHEA-COMP:9795"/>
        <dbReference type="ChEBI" id="CHEBI:77644"/>
        <dbReference type="ChEBI" id="CHEBI:78597"/>
        <dbReference type="ChEBI" id="CHEBI:78599"/>
        <dbReference type="ChEBI" id="CHEBI:78608"/>
        <dbReference type="EC" id="2.3.2.2"/>
    </reaction>
</comment>
<comment type="caution">
    <text evidence="10">The sequence shown here is derived from an EMBL/GenBank/DDBJ whole genome shotgun (WGS) entry which is preliminary data.</text>
</comment>
<evidence type="ECO:0000256" key="5">
    <source>
        <dbReference type="ARBA" id="ARBA00022801"/>
    </source>
</evidence>
<organism evidence="10 11">
    <name type="scientific">Ohtaekwangia kribbensis</name>
    <dbReference type="NCBI Taxonomy" id="688913"/>
    <lineage>
        <taxon>Bacteria</taxon>
        <taxon>Pseudomonadati</taxon>
        <taxon>Bacteroidota</taxon>
        <taxon>Cytophagia</taxon>
        <taxon>Cytophagales</taxon>
        <taxon>Fulvivirgaceae</taxon>
        <taxon>Ohtaekwangia</taxon>
    </lineage>
</organism>
<dbReference type="SUPFAM" id="SSF56235">
    <property type="entry name" value="N-terminal nucleophile aminohydrolases (Ntn hydrolases)"/>
    <property type="match status" value="1"/>
</dbReference>
<evidence type="ECO:0000256" key="2">
    <source>
        <dbReference type="ARBA" id="ARBA00001089"/>
    </source>
</evidence>
<reference evidence="11" key="1">
    <citation type="journal article" date="2019" name="Int. J. Syst. Evol. Microbiol.">
        <title>The Global Catalogue of Microorganisms (GCM) 10K type strain sequencing project: providing services to taxonomists for standard genome sequencing and annotation.</title>
        <authorList>
            <consortium name="The Broad Institute Genomics Platform"/>
            <consortium name="The Broad Institute Genome Sequencing Center for Infectious Disease"/>
            <person name="Wu L."/>
            <person name="Ma J."/>
        </authorList>
    </citation>
    <scope>NUCLEOTIDE SEQUENCE [LARGE SCALE GENOMIC DNA]</scope>
    <source>
        <strain evidence="11">CCUG 58938</strain>
    </source>
</reference>
<dbReference type="Pfam" id="PF01019">
    <property type="entry name" value="G_glu_transpept"/>
    <property type="match status" value="1"/>
</dbReference>
<dbReference type="EC" id="2.3.2.2" evidence="9"/>
<dbReference type="InterPro" id="IPR055262">
    <property type="entry name" value="GGT_CS"/>
</dbReference>
<keyword evidence="6 9" id="KW-0865">Zymogen</keyword>
<evidence type="ECO:0000256" key="8">
    <source>
        <dbReference type="ARBA" id="ARBA00047417"/>
    </source>
</evidence>
<comment type="PTM">
    <text evidence="9">Cleaved by autocatalysis into a large and a small subunit.</text>
</comment>
<comment type="subunit">
    <text evidence="9">This enzyme consists of two polypeptide chains, which are synthesized in precursor form from a single polypeptide.</text>
</comment>
<evidence type="ECO:0000256" key="6">
    <source>
        <dbReference type="ARBA" id="ARBA00023145"/>
    </source>
</evidence>
<comment type="pathway">
    <text evidence="9">Sulfur metabolism; glutathione metabolism.</text>
</comment>